<name>A0A212KYI1_9BACT</name>
<protein>
    <submittedName>
        <fullName evidence="1">Uncharacterized protein</fullName>
    </submittedName>
</protein>
<sequence length="107" mass="12099">MCTFSNKGLGLKICMQGLRHTRCGVYQRNHQRRCHCDGHCDGHCEGHCDAEILHGAAQEPAGNDRRLDEAHSNCREQAVWLCTRLEPCVRLHGGRLCGSRQNFSLRN</sequence>
<evidence type="ECO:0000313" key="1">
    <source>
        <dbReference type="EMBL" id="SCM70316.1"/>
    </source>
</evidence>
<proteinExistence type="predicted"/>
<reference evidence="1" key="1">
    <citation type="submission" date="2016-08" db="EMBL/GenBank/DDBJ databases">
        <authorList>
            <person name="Seilhamer J.J."/>
        </authorList>
    </citation>
    <scope>NUCLEOTIDE SEQUENCE</scope>
    <source>
        <strain evidence="1">86-1</strain>
    </source>
</reference>
<dbReference type="AlphaFoldDB" id="A0A212KYI1"/>
<dbReference type="EMBL" id="FMJC01000001">
    <property type="protein sequence ID" value="SCM70316.1"/>
    <property type="molecule type" value="Genomic_DNA"/>
</dbReference>
<organism evidence="1">
    <name type="scientific">uncultured Desulfovibrio sp</name>
    <dbReference type="NCBI Taxonomy" id="167968"/>
    <lineage>
        <taxon>Bacteria</taxon>
        <taxon>Pseudomonadati</taxon>
        <taxon>Thermodesulfobacteriota</taxon>
        <taxon>Desulfovibrionia</taxon>
        <taxon>Desulfovibrionales</taxon>
        <taxon>Desulfovibrionaceae</taxon>
        <taxon>Desulfovibrio</taxon>
        <taxon>environmental samples</taxon>
    </lineage>
</organism>
<gene>
    <name evidence="1" type="ORF">KL86DES1_10330</name>
</gene>
<accession>A0A212KYI1</accession>